<dbReference type="EMBL" id="OR343189">
    <property type="protein sequence ID" value="WNL50125.1"/>
    <property type="molecule type" value="Genomic_DNA"/>
</dbReference>
<reference evidence="1" key="1">
    <citation type="submission" date="2023-07" db="EMBL/GenBank/DDBJ databases">
        <authorList>
            <person name="Xia Y."/>
        </authorList>
    </citation>
    <scope>NUCLEOTIDE SEQUENCE</scope>
    <source>
        <strain evidence="1">E</strain>
    </source>
</reference>
<organism evidence="1">
    <name type="scientific">Marseillevirus sp</name>
    <dbReference type="NCBI Taxonomy" id="2809551"/>
    <lineage>
        <taxon>Viruses</taxon>
        <taxon>Varidnaviria</taxon>
        <taxon>Bamfordvirae</taxon>
        <taxon>Nucleocytoviricota</taxon>
        <taxon>Megaviricetes</taxon>
        <taxon>Pimascovirales</taxon>
        <taxon>Pimascovirales incertae sedis</taxon>
        <taxon>Marseilleviridae</taxon>
        <taxon>Marseillevirus</taxon>
    </lineage>
</organism>
<accession>A0AA96EMD7</accession>
<gene>
    <name evidence="1" type="ORF">MarDSR_086</name>
</gene>
<protein>
    <submittedName>
        <fullName evidence="1">Uncharacterized protein</fullName>
    </submittedName>
</protein>
<evidence type="ECO:0000313" key="1">
    <source>
        <dbReference type="EMBL" id="WNL50125.1"/>
    </source>
</evidence>
<proteinExistence type="predicted"/>
<name>A0AA96EMD7_9VIRU</name>
<sequence>MESYFKNIGCSILISNLSTENGGAVDILAECPCEPQGEFGRRKVPGKCSVSVKAYFIPQKEEE</sequence>